<feature type="domain" description="Regulator of MON1-CCZ1 complex N-terminal" evidence="1">
    <location>
        <begin position="28"/>
        <end position="146"/>
    </location>
</feature>
<evidence type="ECO:0000313" key="2">
    <source>
        <dbReference type="EMBL" id="PIK55686.1"/>
    </source>
</evidence>
<dbReference type="PANTHER" id="PTHR12897">
    <property type="entry name" value="COLON CANCER-ASSOCIATED PROTEIN MIC1"/>
    <property type="match status" value="1"/>
</dbReference>
<dbReference type="GO" id="GO:0035658">
    <property type="term" value="C:Mon1-Ccz1 complex"/>
    <property type="evidence" value="ECO:0007669"/>
    <property type="project" value="InterPro"/>
</dbReference>
<evidence type="ECO:0000313" key="3">
    <source>
        <dbReference type="Proteomes" id="UP000230750"/>
    </source>
</evidence>
<dbReference type="InterPro" id="IPR049040">
    <property type="entry name" value="RMC1_N"/>
</dbReference>
<dbReference type="AlphaFoldDB" id="A0A2G8L5Z5"/>
<dbReference type="Proteomes" id="UP000230750">
    <property type="component" value="Unassembled WGS sequence"/>
</dbReference>
<sequence>MADEHLRHYVNLSNKPTRFEPTSKTINVYYDEVRKQIFTVKANGSAGVVVKGPTEGLSTSFKMEDKGPVISIKFSHDLKIVAVQRSQRSVEFINFYNKEDLTEYSQVCKGKNYRITGFNWTSANEVVFVTDHGLELYQVFPEKKSLKSLKNISLNINWSVFMVRTRSNLIAHRHQFALLPIITYCHLKSHLLPPVTTAALPLAVLMGTILKLPKFDVELPAIPKQAVNKPTLLERDVTIANIKSPAVVHAKYLIV</sequence>
<protein>
    <recommendedName>
        <fullName evidence="1">Regulator of MON1-CCZ1 complex N-terminal domain-containing protein</fullName>
    </recommendedName>
</protein>
<dbReference type="GO" id="GO:0005765">
    <property type="term" value="C:lysosomal membrane"/>
    <property type="evidence" value="ECO:0007669"/>
    <property type="project" value="TreeGrafter"/>
</dbReference>
<accession>A0A2G8L5Z5</accession>
<reference evidence="2 3" key="1">
    <citation type="journal article" date="2017" name="PLoS Biol.">
        <title>The sea cucumber genome provides insights into morphological evolution and visceral regeneration.</title>
        <authorList>
            <person name="Zhang X."/>
            <person name="Sun L."/>
            <person name="Yuan J."/>
            <person name="Sun Y."/>
            <person name="Gao Y."/>
            <person name="Zhang L."/>
            <person name="Li S."/>
            <person name="Dai H."/>
            <person name="Hamel J.F."/>
            <person name="Liu C."/>
            <person name="Yu Y."/>
            <person name="Liu S."/>
            <person name="Lin W."/>
            <person name="Guo K."/>
            <person name="Jin S."/>
            <person name="Xu P."/>
            <person name="Storey K.B."/>
            <person name="Huan P."/>
            <person name="Zhang T."/>
            <person name="Zhou Y."/>
            <person name="Zhang J."/>
            <person name="Lin C."/>
            <person name="Li X."/>
            <person name="Xing L."/>
            <person name="Huo D."/>
            <person name="Sun M."/>
            <person name="Wang L."/>
            <person name="Mercier A."/>
            <person name="Li F."/>
            <person name="Yang H."/>
            <person name="Xiang J."/>
        </authorList>
    </citation>
    <scope>NUCLEOTIDE SEQUENCE [LARGE SCALE GENOMIC DNA]</scope>
    <source>
        <strain evidence="2">Shaxun</strain>
        <tissue evidence="2">Muscle</tissue>
    </source>
</reference>
<name>A0A2G8L5Z5_STIJA</name>
<dbReference type="OrthoDB" id="26384at2759"/>
<comment type="caution">
    <text evidence="2">The sequence shown here is derived from an EMBL/GenBank/DDBJ whole genome shotgun (WGS) entry which is preliminary data.</text>
</comment>
<evidence type="ECO:0000259" key="1">
    <source>
        <dbReference type="Pfam" id="PF21029"/>
    </source>
</evidence>
<dbReference type="SUPFAM" id="SSF69322">
    <property type="entry name" value="Tricorn protease domain 2"/>
    <property type="match status" value="1"/>
</dbReference>
<dbReference type="GO" id="GO:0010506">
    <property type="term" value="P:regulation of autophagy"/>
    <property type="evidence" value="ECO:0007669"/>
    <property type="project" value="InterPro"/>
</dbReference>
<organism evidence="2 3">
    <name type="scientific">Stichopus japonicus</name>
    <name type="common">Sea cucumber</name>
    <dbReference type="NCBI Taxonomy" id="307972"/>
    <lineage>
        <taxon>Eukaryota</taxon>
        <taxon>Metazoa</taxon>
        <taxon>Echinodermata</taxon>
        <taxon>Eleutherozoa</taxon>
        <taxon>Echinozoa</taxon>
        <taxon>Holothuroidea</taxon>
        <taxon>Aspidochirotacea</taxon>
        <taxon>Aspidochirotida</taxon>
        <taxon>Stichopodidae</taxon>
        <taxon>Apostichopus</taxon>
    </lineage>
</organism>
<gene>
    <name evidence="2" type="ORF">BSL78_07392</name>
</gene>
<dbReference type="Gene3D" id="2.130.10.10">
    <property type="entry name" value="YVTN repeat-like/Quinoprotein amine dehydrogenase"/>
    <property type="match status" value="1"/>
</dbReference>
<keyword evidence="3" id="KW-1185">Reference proteome</keyword>
<dbReference type="GO" id="GO:0031902">
    <property type="term" value="C:late endosome membrane"/>
    <property type="evidence" value="ECO:0007669"/>
    <property type="project" value="TreeGrafter"/>
</dbReference>
<dbReference type="Pfam" id="PF21029">
    <property type="entry name" value="RMC1_N"/>
    <property type="match status" value="1"/>
</dbReference>
<dbReference type="InterPro" id="IPR015943">
    <property type="entry name" value="WD40/YVTN_repeat-like_dom_sf"/>
</dbReference>
<dbReference type="EMBL" id="MRZV01000204">
    <property type="protein sequence ID" value="PIK55686.1"/>
    <property type="molecule type" value="Genomic_DNA"/>
</dbReference>
<proteinExistence type="predicted"/>
<dbReference type="STRING" id="307972.A0A2G8L5Z5"/>
<dbReference type="PANTHER" id="PTHR12897:SF4">
    <property type="entry name" value="REGULATOR OF MON1-CCZ1 COMPLEX"/>
    <property type="match status" value="1"/>
</dbReference>
<dbReference type="InterPro" id="IPR040371">
    <property type="entry name" value="RMC1"/>
</dbReference>